<dbReference type="AlphaFoldDB" id="A0A2P8D1C3"/>
<name>A0A2P8D1C3_9BACT</name>
<dbReference type="InterPro" id="IPR036388">
    <property type="entry name" value="WH-like_DNA-bd_sf"/>
</dbReference>
<keyword evidence="6" id="KW-1185">Reference proteome</keyword>
<keyword evidence="1" id="KW-0805">Transcription regulation</keyword>
<sequence>MTKASRSKQEMTTEFTREITKVNLALKQYLQAKFRLHDIDLTFEMLQVMACLWKQDGINQQEVSNITVKDKASMTYLIDNLTARKLVYRLEDEKDRRNKLIFLTEKGKDMEQQIQPWITEMYAVVNKNVTADQLGVCIRVLGNMSENLRKAAD</sequence>
<dbReference type="InterPro" id="IPR000835">
    <property type="entry name" value="HTH_MarR-typ"/>
</dbReference>
<dbReference type="OrthoDB" id="996843at2"/>
<evidence type="ECO:0000313" key="6">
    <source>
        <dbReference type="Proteomes" id="UP000240572"/>
    </source>
</evidence>
<dbReference type="Proteomes" id="UP000240572">
    <property type="component" value="Unassembled WGS sequence"/>
</dbReference>
<evidence type="ECO:0000259" key="4">
    <source>
        <dbReference type="PROSITE" id="PS50995"/>
    </source>
</evidence>
<dbReference type="SUPFAM" id="SSF46785">
    <property type="entry name" value="Winged helix' DNA-binding domain"/>
    <property type="match status" value="1"/>
</dbReference>
<dbReference type="GO" id="GO:0003677">
    <property type="term" value="F:DNA binding"/>
    <property type="evidence" value="ECO:0007669"/>
    <property type="project" value="UniProtKB-KW"/>
</dbReference>
<protein>
    <submittedName>
        <fullName evidence="5">DNA-binding MarR family transcriptional regulator</fullName>
    </submittedName>
</protein>
<dbReference type="Gene3D" id="1.10.10.10">
    <property type="entry name" value="Winged helix-like DNA-binding domain superfamily/Winged helix DNA-binding domain"/>
    <property type="match status" value="1"/>
</dbReference>
<keyword evidence="2 5" id="KW-0238">DNA-binding</keyword>
<dbReference type="PANTHER" id="PTHR42756:SF1">
    <property type="entry name" value="TRANSCRIPTIONAL REPRESSOR OF EMRAB OPERON"/>
    <property type="match status" value="1"/>
</dbReference>
<organism evidence="5 6">
    <name type="scientific">Taibaiella chishuiensis</name>
    <dbReference type="NCBI Taxonomy" id="1434707"/>
    <lineage>
        <taxon>Bacteria</taxon>
        <taxon>Pseudomonadati</taxon>
        <taxon>Bacteroidota</taxon>
        <taxon>Chitinophagia</taxon>
        <taxon>Chitinophagales</taxon>
        <taxon>Chitinophagaceae</taxon>
        <taxon>Taibaiella</taxon>
    </lineage>
</organism>
<feature type="domain" description="HTH marR-type" evidence="4">
    <location>
        <begin position="12"/>
        <end position="146"/>
    </location>
</feature>
<dbReference type="RefSeq" id="WP_106523632.1">
    <property type="nucleotide sequence ID" value="NZ_PYGD01000006.1"/>
</dbReference>
<dbReference type="EMBL" id="PYGD01000006">
    <property type="protein sequence ID" value="PSK91023.1"/>
    <property type="molecule type" value="Genomic_DNA"/>
</dbReference>
<dbReference type="SMART" id="SM00347">
    <property type="entry name" value="HTH_MARR"/>
    <property type="match status" value="1"/>
</dbReference>
<evidence type="ECO:0000313" key="5">
    <source>
        <dbReference type="EMBL" id="PSK91023.1"/>
    </source>
</evidence>
<proteinExistence type="predicted"/>
<evidence type="ECO:0000256" key="1">
    <source>
        <dbReference type="ARBA" id="ARBA00023015"/>
    </source>
</evidence>
<evidence type="ECO:0000256" key="3">
    <source>
        <dbReference type="ARBA" id="ARBA00023163"/>
    </source>
</evidence>
<evidence type="ECO:0000256" key="2">
    <source>
        <dbReference type="ARBA" id="ARBA00023125"/>
    </source>
</evidence>
<dbReference type="PANTHER" id="PTHR42756">
    <property type="entry name" value="TRANSCRIPTIONAL REGULATOR, MARR"/>
    <property type="match status" value="1"/>
</dbReference>
<dbReference type="InterPro" id="IPR036390">
    <property type="entry name" value="WH_DNA-bd_sf"/>
</dbReference>
<dbReference type="PROSITE" id="PS50995">
    <property type="entry name" value="HTH_MARR_2"/>
    <property type="match status" value="1"/>
</dbReference>
<keyword evidence="3" id="KW-0804">Transcription</keyword>
<reference evidence="5 6" key="1">
    <citation type="submission" date="2018-03" db="EMBL/GenBank/DDBJ databases">
        <title>Genomic Encyclopedia of Type Strains, Phase III (KMG-III): the genomes of soil and plant-associated and newly described type strains.</title>
        <authorList>
            <person name="Whitman W."/>
        </authorList>
    </citation>
    <scope>NUCLEOTIDE SEQUENCE [LARGE SCALE GENOMIC DNA]</scope>
    <source>
        <strain evidence="5 6">CGMCC 1.12700</strain>
    </source>
</reference>
<dbReference type="GO" id="GO:0003700">
    <property type="term" value="F:DNA-binding transcription factor activity"/>
    <property type="evidence" value="ECO:0007669"/>
    <property type="project" value="InterPro"/>
</dbReference>
<gene>
    <name evidence="5" type="ORF">B0I18_10631</name>
</gene>
<accession>A0A2P8D1C3</accession>
<comment type="caution">
    <text evidence="5">The sequence shown here is derived from an EMBL/GenBank/DDBJ whole genome shotgun (WGS) entry which is preliminary data.</text>
</comment>
<dbReference type="Pfam" id="PF01047">
    <property type="entry name" value="MarR"/>
    <property type="match status" value="1"/>
</dbReference>